<proteinExistence type="predicted"/>
<feature type="region of interest" description="Disordered" evidence="1">
    <location>
        <begin position="25"/>
        <end position="46"/>
    </location>
</feature>
<gene>
    <name evidence="3" type="ORF">SIN8267_02089</name>
</gene>
<comment type="caution">
    <text evidence="3">The sequence shown here is derived from an EMBL/GenBank/DDBJ whole genome shotgun (WGS) entry which is preliminary data.</text>
</comment>
<evidence type="ECO:0000313" key="3">
    <source>
        <dbReference type="EMBL" id="CAH0991974.1"/>
    </source>
</evidence>
<protein>
    <recommendedName>
        <fullName evidence="5">Lipoprotein</fullName>
    </recommendedName>
</protein>
<feature type="chain" id="PRO_5045356389" description="Lipoprotein" evidence="2">
    <location>
        <begin position="19"/>
        <end position="600"/>
    </location>
</feature>
<accession>A0ABM9AFJ0</accession>
<organism evidence="3 4">
    <name type="scientific">Sinobacterium norvegicum</name>
    <dbReference type="NCBI Taxonomy" id="1641715"/>
    <lineage>
        <taxon>Bacteria</taxon>
        <taxon>Pseudomonadati</taxon>
        <taxon>Pseudomonadota</taxon>
        <taxon>Gammaproteobacteria</taxon>
        <taxon>Cellvibrionales</taxon>
        <taxon>Spongiibacteraceae</taxon>
        <taxon>Sinobacterium</taxon>
    </lineage>
</organism>
<reference evidence="3" key="1">
    <citation type="submission" date="2021-12" db="EMBL/GenBank/DDBJ databases">
        <authorList>
            <person name="Rodrigo-Torres L."/>
            <person name="Arahal R. D."/>
            <person name="Lucena T."/>
        </authorList>
    </citation>
    <scope>NUCLEOTIDE SEQUENCE</scope>
    <source>
        <strain evidence="3">CECT 8267</strain>
    </source>
</reference>
<dbReference type="RefSeq" id="WP_237444673.1">
    <property type="nucleotide sequence ID" value="NZ_CAKLPX010000002.1"/>
</dbReference>
<sequence>MFNKKILSVAVLSAAVFAAGCSDSGSSSPSLASGDDGGTPGDAPATTAFTVDVQAPDSLQTVAALTLPQQLKNFFIAPAYAVDGSDLDAGNFAVTVVDTAGNVVEIVELTEDNISQNPDGTWEISVPGNPRLDCIIVADINGPLELTVGSPLPDDTIFAPTTSENIKVDIASTSAYSNFIESLDDASTFEALGFDVNDAADVAAVENMVTKIQDVYQSLLDDGLDPEDYDSIDELLEAVDEEVEEIIAVEVVKAQNATEGNLAELVADGAGGIHWFWSEEYDGEAELERGVLNAPEQDELQIWQDGEWSTAITFDTDNADGGIFLTSEGWVQSADWNNTSGNADGSVTLTDKLVDTMQTSLTSTQIVDLEGLNIADQLGFENHAPIKDLIDNDAVFSAGAKSYALKQVVLNDNYALWYEYAEDGYCWGGEASPLAGDNCEVADLFDAGQYVQGTDSLDNLFSESAADIPNISGLVVSNVDNGIYIAELIDNEAKDVHYYYFDWQANQFSAKIASATWGTEKPAGAPADILVLSIPEAVMDEADLDADEAVLIYTELDGVVRKGNMGMAGTDISEGETLFNKQAADQIIDLIEAGVTPVEI</sequence>
<evidence type="ECO:0000313" key="4">
    <source>
        <dbReference type="Proteomes" id="UP000838100"/>
    </source>
</evidence>
<name>A0ABM9AFJ0_9GAMM</name>
<dbReference type="Proteomes" id="UP000838100">
    <property type="component" value="Unassembled WGS sequence"/>
</dbReference>
<keyword evidence="4" id="KW-1185">Reference proteome</keyword>
<dbReference type="EMBL" id="CAKLPX010000002">
    <property type="protein sequence ID" value="CAH0991974.1"/>
    <property type="molecule type" value="Genomic_DNA"/>
</dbReference>
<evidence type="ECO:0008006" key="5">
    <source>
        <dbReference type="Google" id="ProtNLM"/>
    </source>
</evidence>
<feature type="signal peptide" evidence="2">
    <location>
        <begin position="1"/>
        <end position="18"/>
    </location>
</feature>
<evidence type="ECO:0000256" key="2">
    <source>
        <dbReference type="SAM" id="SignalP"/>
    </source>
</evidence>
<keyword evidence="2" id="KW-0732">Signal</keyword>
<dbReference type="PROSITE" id="PS51257">
    <property type="entry name" value="PROKAR_LIPOPROTEIN"/>
    <property type="match status" value="1"/>
</dbReference>
<feature type="compositionally biased region" description="Low complexity" evidence="1">
    <location>
        <begin position="25"/>
        <end position="34"/>
    </location>
</feature>
<evidence type="ECO:0000256" key="1">
    <source>
        <dbReference type="SAM" id="MobiDB-lite"/>
    </source>
</evidence>